<organism evidence="1">
    <name type="scientific">marine metagenome</name>
    <dbReference type="NCBI Taxonomy" id="408172"/>
    <lineage>
        <taxon>unclassified sequences</taxon>
        <taxon>metagenomes</taxon>
        <taxon>ecological metagenomes</taxon>
    </lineage>
</organism>
<name>A0A382R901_9ZZZZ</name>
<evidence type="ECO:0000313" key="1">
    <source>
        <dbReference type="EMBL" id="SVC93041.1"/>
    </source>
</evidence>
<sequence length="25" mass="2821">MFVGTGQMDICYFNSIPQKKLGEIT</sequence>
<protein>
    <submittedName>
        <fullName evidence="1">Uncharacterized protein</fullName>
    </submittedName>
</protein>
<dbReference type="EMBL" id="UINC01119310">
    <property type="protein sequence ID" value="SVC93041.1"/>
    <property type="molecule type" value="Genomic_DNA"/>
</dbReference>
<proteinExistence type="predicted"/>
<gene>
    <name evidence="1" type="ORF">METZ01_LOCUS345895</name>
</gene>
<accession>A0A382R901</accession>
<reference evidence="1" key="1">
    <citation type="submission" date="2018-05" db="EMBL/GenBank/DDBJ databases">
        <authorList>
            <person name="Lanie J.A."/>
            <person name="Ng W.-L."/>
            <person name="Kazmierczak K.M."/>
            <person name="Andrzejewski T.M."/>
            <person name="Davidsen T.M."/>
            <person name="Wayne K.J."/>
            <person name="Tettelin H."/>
            <person name="Glass J.I."/>
            <person name="Rusch D."/>
            <person name="Podicherti R."/>
            <person name="Tsui H.-C.T."/>
            <person name="Winkler M.E."/>
        </authorList>
    </citation>
    <scope>NUCLEOTIDE SEQUENCE</scope>
</reference>
<dbReference type="AlphaFoldDB" id="A0A382R901"/>